<dbReference type="InterPro" id="IPR004358">
    <property type="entry name" value="Sig_transdc_His_kin-like_C"/>
</dbReference>
<proteinExistence type="predicted"/>
<sequence>MNSKRFKAIGILIVAVFFAAILFHGFYFIKNYQEAYSKFTQEVTLSFDTALKNYFNELSETDVIVITDIQKSDTHQGQHVDQVEIKTDSTELSQAITRDFFQRFTESPFSKKGSQILEKKVKELDGLNITQIVVSGEMQQEEMFVDKDNDIVMMAGRKAADSVFSLSSISNKLVISVSRDTLDFELLNRYFKQELRENKLEITYAIKHLKKDSLIGAFRPELAPTMTLVYSASEDLLPRNEKINLVYENASLDILQEGFMNSSFSLAFFLLIVFVLAFLYKTIKNQKDLAEIKNDLINNITHEFKTPLATISTSVEALQNFNPENDPEKIKKYLAIGQQQVNKMNGMVEKLLETATLDSEKLMIKKENINVSLFCKELFDRYQNHNTDKTLTLKVADQDTVIKADRFHLENALSNLLDNAFKYGGSKISLAYHFNDGRHCFSVKDNGGNLSKTQAKKVFDKFYRIPQGNIHNVKGFGIGLYYSKKVIEKHQGNLELHIAKNLTHFEACLP</sequence>
<feature type="transmembrane region" description="Helical" evidence="7">
    <location>
        <begin position="9"/>
        <end position="29"/>
    </location>
</feature>
<dbReference type="RefSeq" id="WP_013453805.1">
    <property type="nucleotide sequence ID" value="NC_014759.1"/>
</dbReference>
<evidence type="ECO:0000256" key="6">
    <source>
        <dbReference type="ARBA" id="ARBA00023012"/>
    </source>
</evidence>
<dbReference type="AlphaFoldDB" id="E4TQV8"/>
<keyword evidence="3" id="KW-0597">Phosphoprotein</keyword>
<dbReference type="SMART" id="SM00388">
    <property type="entry name" value="HisKA"/>
    <property type="match status" value="1"/>
</dbReference>
<evidence type="ECO:0000256" key="4">
    <source>
        <dbReference type="ARBA" id="ARBA00022679"/>
    </source>
</evidence>
<dbReference type="InterPro" id="IPR005467">
    <property type="entry name" value="His_kinase_dom"/>
</dbReference>
<evidence type="ECO:0000313" key="10">
    <source>
        <dbReference type="Proteomes" id="UP000008720"/>
    </source>
</evidence>
<dbReference type="EC" id="2.7.13.3" evidence="2"/>
<dbReference type="InterPro" id="IPR050351">
    <property type="entry name" value="BphY/WalK/GraS-like"/>
</dbReference>
<feature type="transmembrane region" description="Helical" evidence="7">
    <location>
        <begin position="259"/>
        <end position="280"/>
    </location>
</feature>
<comment type="catalytic activity">
    <reaction evidence="1">
        <text>ATP + protein L-histidine = ADP + protein N-phospho-L-histidine.</text>
        <dbReference type="EC" id="2.7.13.3"/>
    </reaction>
</comment>
<dbReference type="GO" id="GO:0016036">
    <property type="term" value="P:cellular response to phosphate starvation"/>
    <property type="evidence" value="ECO:0007669"/>
    <property type="project" value="TreeGrafter"/>
</dbReference>
<reference evidence="9 10" key="1">
    <citation type="journal article" date="2011" name="Stand. Genomic Sci.">
        <title>Complete genome sequence of Marivirga tractuosa type strain (H-43).</title>
        <authorList>
            <person name="Pagani I."/>
            <person name="Chertkov O."/>
            <person name="Lapidus A."/>
            <person name="Lucas S."/>
            <person name="Del Rio T.G."/>
            <person name="Tice H."/>
            <person name="Copeland A."/>
            <person name="Cheng J.F."/>
            <person name="Nolan M."/>
            <person name="Saunders E."/>
            <person name="Pitluck S."/>
            <person name="Held B."/>
            <person name="Goodwin L."/>
            <person name="Liolios K."/>
            <person name="Ovchinikova G."/>
            <person name="Ivanova N."/>
            <person name="Mavromatis K."/>
            <person name="Pati A."/>
            <person name="Chen A."/>
            <person name="Palaniappan K."/>
            <person name="Land M."/>
            <person name="Hauser L."/>
            <person name="Jeffries C.D."/>
            <person name="Detter J.C."/>
            <person name="Han C."/>
            <person name="Tapia R."/>
            <person name="Ngatchou-Djao O.D."/>
            <person name="Rohde M."/>
            <person name="Goker M."/>
            <person name="Spring S."/>
            <person name="Sikorski J."/>
            <person name="Woyke T."/>
            <person name="Bristow J."/>
            <person name="Eisen J.A."/>
            <person name="Markowitz V."/>
            <person name="Hugenholtz P."/>
            <person name="Klenk H.P."/>
            <person name="Kyrpides N.C."/>
        </authorList>
    </citation>
    <scope>NUCLEOTIDE SEQUENCE [LARGE SCALE GENOMIC DNA]</scope>
    <source>
        <strain evidence="10">ATCC 23168 / DSM 4126 / NBRC 15989 / NCIMB 1408 / VKM B-1430 / H-43</strain>
    </source>
</reference>
<dbReference type="InterPro" id="IPR036890">
    <property type="entry name" value="HATPase_C_sf"/>
</dbReference>
<dbReference type="STRING" id="643867.Ftrac_1670"/>
<dbReference type="KEGG" id="mtt:Ftrac_1670"/>
<dbReference type="PRINTS" id="PR00344">
    <property type="entry name" value="BCTRLSENSOR"/>
</dbReference>
<dbReference type="SMART" id="SM00387">
    <property type="entry name" value="HATPase_c"/>
    <property type="match status" value="1"/>
</dbReference>
<name>E4TQV8_MARTH</name>
<dbReference type="EMBL" id="CP002349">
    <property type="protein sequence ID" value="ADR21658.1"/>
    <property type="molecule type" value="Genomic_DNA"/>
</dbReference>
<protein>
    <recommendedName>
        <fullName evidence="2">histidine kinase</fullName>
        <ecNumber evidence="2">2.7.13.3</ecNumber>
    </recommendedName>
</protein>
<feature type="domain" description="Histidine kinase" evidence="8">
    <location>
        <begin position="299"/>
        <end position="510"/>
    </location>
</feature>
<dbReference type="Pfam" id="PF02518">
    <property type="entry name" value="HATPase_c"/>
    <property type="match status" value="1"/>
</dbReference>
<dbReference type="HOGENOM" id="CLU_026375_0_0_10"/>
<accession>E4TQV8</accession>
<dbReference type="SUPFAM" id="SSF55874">
    <property type="entry name" value="ATPase domain of HSP90 chaperone/DNA topoisomerase II/histidine kinase"/>
    <property type="match status" value="1"/>
</dbReference>
<evidence type="ECO:0000256" key="7">
    <source>
        <dbReference type="SAM" id="Phobius"/>
    </source>
</evidence>
<evidence type="ECO:0000256" key="1">
    <source>
        <dbReference type="ARBA" id="ARBA00000085"/>
    </source>
</evidence>
<keyword evidence="5 9" id="KW-0418">Kinase</keyword>
<keyword evidence="7" id="KW-1133">Transmembrane helix</keyword>
<dbReference type="CDD" id="cd00075">
    <property type="entry name" value="HATPase"/>
    <property type="match status" value="1"/>
</dbReference>
<dbReference type="PANTHER" id="PTHR45453">
    <property type="entry name" value="PHOSPHATE REGULON SENSOR PROTEIN PHOR"/>
    <property type="match status" value="1"/>
</dbReference>
<evidence type="ECO:0000256" key="5">
    <source>
        <dbReference type="ARBA" id="ARBA00022777"/>
    </source>
</evidence>
<dbReference type="Gene3D" id="1.10.287.130">
    <property type="match status" value="1"/>
</dbReference>
<dbReference type="GO" id="GO:0005886">
    <property type="term" value="C:plasma membrane"/>
    <property type="evidence" value="ECO:0007669"/>
    <property type="project" value="TreeGrafter"/>
</dbReference>
<evidence type="ECO:0000313" key="9">
    <source>
        <dbReference type="EMBL" id="ADR21658.1"/>
    </source>
</evidence>
<dbReference type="eggNOG" id="COG2205">
    <property type="taxonomic scope" value="Bacteria"/>
</dbReference>
<dbReference type="GO" id="GO:0000155">
    <property type="term" value="F:phosphorelay sensor kinase activity"/>
    <property type="evidence" value="ECO:0007669"/>
    <property type="project" value="InterPro"/>
</dbReference>
<dbReference type="Pfam" id="PF00512">
    <property type="entry name" value="HisKA"/>
    <property type="match status" value="1"/>
</dbReference>
<evidence type="ECO:0000256" key="2">
    <source>
        <dbReference type="ARBA" id="ARBA00012438"/>
    </source>
</evidence>
<keyword evidence="10" id="KW-1185">Reference proteome</keyword>
<dbReference type="SUPFAM" id="SSF47384">
    <property type="entry name" value="Homodimeric domain of signal transducing histidine kinase"/>
    <property type="match status" value="1"/>
</dbReference>
<dbReference type="InterPro" id="IPR003594">
    <property type="entry name" value="HATPase_dom"/>
</dbReference>
<keyword evidence="4" id="KW-0808">Transferase</keyword>
<keyword evidence="7" id="KW-0472">Membrane</keyword>
<dbReference type="InterPro" id="IPR003661">
    <property type="entry name" value="HisK_dim/P_dom"/>
</dbReference>
<dbReference type="PROSITE" id="PS50109">
    <property type="entry name" value="HIS_KIN"/>
    <property type="match status" value="1"/>
</dbReference>
<dbReference type="InterPro" id="IPR036097">
    <property type="entry name" value="HisK_dim/P_sf"/>
</dbReference>
<dbReference type="GO" id="GO:0004721">
    <property type="term" value="F:phosphoprotein phosphatase activity"/>
    <property type="evidence" value="ECO:0007669"/>
    <property type="project" value="TreeGrafter"/>
</dbReference>
<evidence type="ECO:0000256" key="3">
    <source>
        <dbReference type="ARBA" id="ARBA00022553"/>
    </source>
</evidence>
<organism evidence="9 10">
    <name type="scientific">Marivirga tractuosa (strain ATCC 23168 / DSM 4126 / NBRC 15989 / NCIMB 1408 / VKM B-1430 / H-43)</name>
    <name type="common">Microscilla tractuosa</name>
    <name type="synonym">Flexibacter tractuosus</name>
    <dbReference type="NCBI Taxonomy" id="643867"/>
    <lineage>
        <taxon>Bacteria</taxon>
        <taxon>Pseudomonadati</taxon>
        <taxon>Bacteroidota</taxon>
        <taxon>Cytophagia</taxon>
        <taxon>Cytophagales</taxon>
        <taxon>Marivirgaceae</taxon>
        <taxon>Marivirga</taxon>
    </lineage>
</organism>
<dbReference type="CDD" id="cd00082">
    <property type="entry name" value="HisKA"/>
    <property type="match status" value="1"/>
</dbReference>
<keyword evidence="7" id="KW-0812">Transmembrane</keyword>
<dbReference type="Gene3D" id="3.30.565.10">
    <property type="entry name" value="Histidine kinase-like ATPase, C-terminal domain"/>
    <property type="match status" value="1"/>
</dbReference>
<dbReference type="Proteomes" id="UP000008720">
    <property type="component" value="Chromosome"/>
</dbReference>
<keyword evidence="6" id="KW-0902">Two-component regulatory system</keyword>
<dbReference type="PANTHER" id="PTHR45453:SF1">
    <property type="entry name" value="PHOSPHATE REGULON SENSOR PROTEIN PHOR"/>
    <property type="match status" value="1"/>
</dbReference>
<gene>
    <name evidence="9" type="ordered locus">Ftrac_1670</name>
</gene>
<dbReference type="OrthoDB" id="1933776at2"/>
<evidence type="ECO:0000259" key="8">
    <source>
        <dbReference type="PROSITE" id="PS50109"/>
    </source>
</evidence>